<keyword evidence="1 2" id="KW-0732">Signal</keyword>
<evidence type="ECO:0000256" key="2">
    <source>
        <dbReference type="SAM" id="SignalP"/>
    </source>
</evidence>
<gene>
    <name evidence="3" type="ORF">Zmor_011427</name>
</gene>
<proteinExistence type="predicted"/>
<dbReference type="EMBL" id="JALNTZ010000003">
    <property type="protein sequence ID" value="KAJ3659754.1"/>
    <property type="molecule type" value="Genomic_DNA"/>
</dbReference>
<evidence type="ECO:0000256" key="1">
    <source>
        <dbReference type="ARBA" id="ARBA00022729"/>
    </source>
</evidence>
<dbReference type="GO" id="GO:0031012">
    <property type="term" value="C:extracellular matrix"/>
    <property type="evidence" value="ECO:0007669"/>
    <property type="project" value="TreeGrafter"/>
</dbReference>
<name>A0AA38MKU0_9CUCU</name>
<comment type="caution">
    <text evidence="3">The sequence shown here is derived from an EMBL/GenBank/DDBJ whole genome shotgun (WGS) entry which is preliminary data.</text>
</comment>
<accession>A0AA38MKU0</accession>
<keyword evidence="4" id="KW-1185">Reference proteome</keyword>
<protein>
    <submittedName>
        <fullName evidence="3">Uncharacterized protein</fullName>
    </submittedName>
</protein>
<feature type="chain" id="PRO_5041329263" evidence="2">
    <location>
        <begin position="25"/>
        <end position="391"/>
    </location>
</feature>
<dbReference type="InterPro" id="IPR032675">
    <property type="entry name" value="LRR_dom_sf"/>
</dbReference>
<dbReference type="AlphaFoldDB" id="A0AA38MKU0"/>
<dbReference type="PANTHER" id="PTHR24373:SF370">
    <property type="entry name" value="FISH-LIPS, ISOFORM E"/>
    <property type="match status" value="1"/>
</dbReference>
<dbReference type="PROSITE" id="PS51450">
    <property type="entry name" value="LRR"/>
    <property type="match status" value="2"/>
</dbReference>
<dbReference type="Gene3D" id="3.80.10.10">
    <property type="entry name" value="Ribonuclease Inhibitor"/>
    <property type="match status" value="1"/>
</dbReference>
<dbReference type="PANTHER" id="PTHR24373">
    <property type="entry name" value="SLIT RELATED LEUCINE-RICH REPEAT NEURONAL PROTEIN"/>
    <property type="match status" value="1"/>
</dbReference>
<dbReference type="SUPFAM" id="SSF52058">
    <property type="entry name" value="L domain-like"/>
    <property type="match status" value="1"/>
</dbReference>
<reference evidence="3" key="1">
    <citation type="journal article" date="2023" name="G3 (Bethesda)">
        <title>Whole genome assemblies of Zophobas morio and Tenebrio molitor.</title>
        <authorList>
            <person name="Kaur S."/>
            <person name="Stinson S.A."/>
            <person name="diCenzo G.C."/>
        </authorList>
    </citation>
    <scope>NUCLEOTIDE SEQUENCE</scope>
    <source>
        <strain evidence="3">QUZm001</strain>
    </source>
</reference>
<sequence length="391" mass="45561">MLFKQVQSVFIILVISTYIPPLVSRCHSSYITTCDTFEDIKNKNLKELIVGSTQLSYYKNKMTTVRLDDVITTKMKILMIIRRIKHLEKCKLKKYSSIHMDLLILYGNVIPKIQISQFPIMSVKKFSLVHNKIQEIEVGALRNHRIIDLDLSENQLSRIKNGALPVSKFMRIITIKSNELELIEPGSLHPHLRVLNLDQNKLKHLNNVLDNLLKLEELTLSHNKFSTLPNLTNLKYLKIVDVSFNELVSIKYDSFKHMNLLQVVNLESNKICNSEVLQHLPVSTRRRPLIFSLAMNRLKQVNLEQCRLKYVIFIRYGNLWDCEKARVIPLNLTLQESRCSLEYYSSGQVPYCIDYSSFNLSSNTSQWEKIIKKFHDSIRENSEKIGCDLVY</sequence>
<dbReference type="InterPro" id="IPR050328">
    <property type="entry name" value="Dev_Immune_Receptor"/>
</dbReference>
<organism evidence="3 4">
    <name type="scientific">Zophobas morio</name>
    <dbReference type="NCBI Taxonomy" id="2755281"/>
    <lineage>
        <taxon>Eukaryota</taxon>
        <taxon>Metazoa</taxon>
        <taxon>Ecdysozoa</taxon>
        <taxon>Arthropoda</taxon>
        <taxon>Hexapoda</taxon>
        <taxon>Insecta</taxon>
        <taxon>Pterygota</taxon>
        <taxon>Neoptera</taxon>
        <taxon>Endopterygota</taxon>
        <taxon>Coleoptera</taxon>
        <taxon>Polyphaga</taxon>
        <taxon>Cucujiformia</taxon>
        <taxon>Tenebrionidae</taxon>
        <taxon>Zophobas</taxon>
    </lineage>
</organism>
<feature type="signal peptide" evidence="2">
    <location>
        <begin position="1"/>
        <end position="24"/>
    </location>
</feature>
<evidence type="ECO:0000313" key="3">
    <source>
        <dbReference type="EMBL" id="KAJ3659754.1"/>
    </source>
</evidence>
<dbReference type="Pfam" id="PF13855">
    <property type="entry name" value="LRR_8"/>
    <property type="match status" value="1"/>
</dbReference>
<evidence type="ECO:0000313" key="4">
    <source>
        <dbReference type="Proteomes" id="UP001168821"/>
    </source>
</evidence>
<dbReference type="InterPro" id="IPR001611">
    <property type="entry name" value="Leu-rich_rpt"/>
</dbReference>
<dbReference type="Proteomes" id="UP001168821">
    <property type="component" value="Unassembled WGS sequence"/>
</dbReference>
<dbReference type="GO" id="GO:0005615">
    <property type="term" value="C:extracellular space"/>
    <property type="evidence" value="ECO:0007669"/>
    <property type="project" value="TreeGrafter"/>
</dbReference>